<dbReference type="AlphaFoldDB" id="A0A6S6SIX2"/>
<keyword evidence="4 7" id="KW-0812">Transmembrane</keyword>
<sequence>MFDWIQRIADWFVFDLLQLEKGQHLAEALNFFIYDTTKILLLLFVIIFLMGVINSYFPIDKVRNFLSRNKLYGFEYLMASLFGVVTPFCSCSSVPLFIGFVKGGIPLGVTFAFLITSPLVNEVAIGLFIGLFGLKITAIYVVSGICLGTISGFILQKMNLERFLTPWVKEVLAKAQKEQDRFVVEEQSFQQRLPIIWAEVVTILKGVVPYVIVGIAIGGLMHGYIPEGFFEQYMSKDNLFAVPIATLLAVPMYSNASGILPVVQVLVAKGIPIGTAIAFMMAVVGLSLPEAMLLKKVMTLKLIGIFFGVVGLCIIFSGYLFNLIL</sequence>
<keyword evidence="5 7" id="KW-1133">Transmembrane helix</keyword>
<comment type="similarity">
    <text evidence="2">Belongs to the UPF0718 family.</text>
</comment>
<evidence type="ECO:0000256" key="1">
    <source>
        <dbReference type="ARBA" id="ARBA00004651"/>
    </source>
</evidence>
<feature type="transmembrane region" description="Helical" evidence="7">
    <location>
        <begin position="77"/>
        <end position="101"/>
    </location>
</feature>
<evidence type="ECO:0000256" key="4">
    <source>
        <dbReference type="ARBA" id="ARBA00022692"/>
    </source>
</evidence>
<evidence type="ECO:0000256" key="2">
    <source>
        <dbReference type="ARBA" id="ARBA00006386"/>
    </source>
</evidence>
<feature type="transmembrane region" description="Helical" evidence="7">
    <location>
        <begin position="300"/>
        <end position="321"/>
    </location>
</feature>
<dbReference type="InterPro" id="IPR053166">
    <property type="entry name" value="UPF0718_permease"/>
</dbReference>
<evidence type="ECO:0000256" key="3">
    <source>
        <dbReference type="ARBA" id="ARBA00022475"/>
    </source>
</evidence>
<dbReference type="InterPro" id="IPR005524">
    <property type="entry name" value="DUF318"/>
</dbReference>
<feature type="transmembrane region" description="Helical" evidence="7">
    <location>
        <begin position="266"/>
        <end position="288"/>
    </location>
</feature>
<dbReference type="PANTHER" id="PTHR42775">
    <property type="entry name" value="PERMEASE RV2963-RELATED"/>
    <property type="match status" value="1"/>
</dbReference>
<feature type="transmembrane region" description="Helical" evidence="7">
    <location>
        <begin position="138"/>
        <end position="155"/>
    </location>
</feature>
<reference evidence="8" key="1">
    <citation type="submission" date="2020-01" db="EMBL/GenBank/DDBJ databases">
        <authorList>
            <person name="Meier V. D."/>
            <person name="Meier V D."/>
        </authorList>
    </citation>
    <scope>NUCLEOTIDE SEQUENCE</scope>
    <source>
        <strain evidence="8">HLG_WM_MAG_10</strain>
    </source>
</reference>
<keyword evidence="6 7" id="KW-0472">Membrane</keyword>
<keyword evidence="3" id="KW-1003">Cell membrane</keyword>
<dbReference type="GO" id="GO:0005886">
    <property type="term" value="C:plasma membrane"/>
    <property type="evidence" value="ECO:0007669"/>
    <property type="project" value="UniProtKB-SubCell"/>
</dbReference>
<evidence type="ECO:0000313" key="8">
    <source>
        <dbReference type="EMBL" id="CAA6806098.1"/>
    </source>
</evidence>
<proteinExistence type="inferred from homology"/>
<accession>A0A6S6SIX2</accession>
<protein>
    <submittedName>
        <fullName evidence="8">Transporter</fullName>
    </submittedName>
</protein>
<evidence type="ECO:0000256" key="5">
    <source>
        <dbReference type="ARBA" id="ARBA00022989"/>
    </source>
</evidence>
<organism evidence="8">
    <name type="scientific">uncultured Aureispira sp</name>
    <dbReference type="NCBI Taxonomy" id="1331704"/>
    <lineage>
        <taxon>Bacteria</taxon>
        <taxon>Pseudomonadati</taxon>
        <taxon>Bacteroidota</taxon>
        <taxon>Saprospiria</taxon>
        <taxon>Saprospirales</taxon>
        <taxon>Saprospiraceae</taxon>
        <taxon>Aureispira</taxon>
        <taxon>environmental samples</taxon>
    </lineage>
</organism>
<comment type="subcellular location">
    <subcellularLocation>
        <location evidence="1">Cell membrane</location>
        <topology evidence="1">Multi-pass membrane protein</topology>
    </subcellularLocation>
</comment>
<feature type="transmembrane region" description="Helical" evidence="7">
    <location>
        <begin position="237"/>
        <end position="254"/>
    </location>
</feature>
<dbReference type="PANTHER" id="PTHR42775:SF1">
    <property type="entry name" value="PERMEASE RV2963-RELATED"/>
    <property type="match status" value="1"/>
</dbReference>
<evidence type="ECO:0000256" key="6">
    <source>
        <dbReference type="ARBA" id="ARBA00023136"/>
    </source>
</evidence>
<feature type="transmembrane region" description="Helical" evidence="7">
    <location>
        <begin position="107"/>
        <end position="131"/>
    </location>
</feature>
<name>A0A6S6SIX2_9BACT</name>
<gene>
    <name evidence="8" type="ORF">HELGO_WM12910</name>
</gene>
<evidence type="ECO:0000256" key="7">
    <source>
        <dbReference type="SAM" id="Phobius"/>
    </source>
</evidence>
<dbReference type="EMBL" id="CACVAQ010000115">
    <property type="protein sequence ID" value="CAA6806098.1"/>
    <property type="molecule type" value="Genomic_DNA"/>
</dbReference>
<dbReference type="Pfam" id="PF03773">
    <property type="entry name" value="ArsP_1"/>
    <property type="match status" value="1"/>
</dbReference>
<feature type="transmembrane region" description="Helical" evidence="7">
    <location>
        <begin position="39"/>
        <end position="57"/>
    </location>
</feature>
<feature type="transmembrane region" description="Helical" evidence="7">
    <location>
        <begin position="207"/>
        <end position="225"/>
    </location>
</feature>